<dbReference type="Gene3D" id="3.40.395.10">
    <property type="entry name" value="Adenoviral Proteinase, Chain A"/>
    <property type="match status" value="1"/>
</dbReference>
<feature type="region of interest" description="Disordered" evidence="1">
    <location>
        <begin position="296"/>
        <end position="385"/>
    </location>
</feature>
<proteinExistence type="predicted"/>
<dbReference type="SUPFAM" id="SSF54001">
    <property type="entry name" value="Cysteine proteinases"/>
    <property type="match status" value="1"/>
</dbReference>
<evidence type="ECO:0000313" key="3">
    <source>
        <dbReference type="Proteomes" id="UP000027238"/>
    </source>
</evidence>
<dbReference type="AlphaFoldDB" id="A0A066WWQ8"/>
<gene>
    <name evidence="2" type="ORF">CSUB01_11992</name>
</gene>
<feature type="compositionally biased region" description="Basic and acidic residues" evidence="1">
    <location>
        <begin position="220"/>
        <end position="240"/>
    </location>
</feature>
<accession>A0A066WWQ8</accession>
<dbReference type="HOGENOM" id="CLU_322363_0_0_1"/>
<feature type="compositionally biased region" description="Polar residues" evidence="1">
    <location>
        <begin position="302"/>
        <end position="339"/>
    </location>
</feature>
<dbReference type="eggNOG" id="ENOG502R8F4">
    <property type="taxonomic scope" value="Eukaryota"/>
</dbReference>
<dbReference type="EMBL" id="JMSE01001582">
    <property type="protein sequence ID" value="KDN59859.1"/>
    <property type="molecule type" value="Genomic_DNA"/>
</dbReference>
<organism evidence="2 3">
    <name type="scientific">Colletotrichum sublineola</name>
    <name type="common">Sorghum anthracnose fungus</name>
    <dbReference type="NCBI Taxonomy" id="1173701"/>
    <lineage>
        <taxon>Eukaryota</taxon>
        <taxon>Fungi</taxon>
        <taxon>Dikarya</taxon>
        <taxon>Ascomycota</taxon>
        <taxon>Pezizomycotina</taxon>
        <taxon>Sordariomycetes</taxon>
        <taxon>Hypocreomycetidae</taxon>
        <taxon>Glomerellales</taxon>
        <taxon>Glomerellaceae</taxon>
        <taxon>Colletotrichum</taxon>
        <taxon>Colletotrichum graminicola species complex</taxon>
    </lineage>
</organism>
<reference evidence="3" key="1">
    <citation type="journal article" date="2014" name="Genome Announc.">
        <title>Draft genome sequence of Colletotrichum sublineola, a destructive pathogen of cultivated sorghum.</title>
        <authorList>
            <person name="Baroncelli R."/>
            <person name="Sanz-Martin J.M."/>
            <person name="Rech G.E."/>
            <person name="Sukno S.A."/>
            <person name="Thon M.R."/>
        </authorList>
    </citation>
    <scope>NUCLEOTIDE SEQUENCE [LARGE SCALE GENOMIC DNA]</scope>
    <source>
        <strain evidence="3">TX430BB</strain>
    </source>
</reference>
<name>A0A066WWQ8_COLSU</name>
<protein>
    <submittedName>
        <fullName evidence="2">Uncharacterized protein</fullName>
    </submittedName>
</protein>
<feature type="compositionally biased region" description="Acidic residues" evidence="1">
    <location>
        <begin position="200"/>
        <end position="210"/>
    </location>
</feature>
<dbReference type="Proteomes" id="UP000027238">
    <property type="component" value="Unassembled WGS sequence"/>
</dbReference>
<evidence type="ECO:0000256" key="1">
    <source>
        <dbReference type="SAM" id="MobiDB-lite"/>
    </source>
</evidence>
<feature type="region of interest" description="Disordered" evidence="1">
    <location>
        <begin position="171"/>
        <end position="267"/>
    </location>
</feature>
<comment type="caution">
    <text evidence="2">The sequence shown here is derived from an EMBL/GenBank/DDBJ whole genome shotgun (WGS) entry which is preliminary data.</text>
</comment>
<evidence type="ECO:0000313" key="2">
    <source>
        <dbReference type="EMBL" id="KDN59859.1"/>
    </source>
</evidence>
<sequence>MHMASELTQDSPASLSAFVALVNTDRRRRQPKGHIAAEFHRLESDLASSIHPIDLRAQLPLNVVSAIINDSHSDDFTPFDSQIPAKLRKATRYWGLDPSACIFLLDALNRGRPFFVALLTLASICHDWDKASSSIRSHAQRRRAQTPGKRAVPVQKYNILHAIDDLQDCSSDLARKSPEPVDYGSGDTDSDVANSNSQSDDGDFASEEPAGESFGSESEVEVRDNDSSELTHFEYNRGVESELEDTNSNVAESDPNDQDTQHGIGLKFGDFSQDMSGLNLGLCSELSIIVNDDQHMLDDGSQRPQPSSPEDPTNVSGDSPQPPLSSSTKSAHTPENAVQSVAIPPPQDSLESQEPMSKRKQMASAPSDDGTLPKRRQEHDISQEPAHASLVPSKWVKGVVILKVLYCLCNLFPDEVIPLEASSDEHRVPSPSQAATVQRVKAGLTTLIPFNDRGHWSLAVAKVTGRTCMFNMFDSLETNTARENRLFAEAKARVTILLGDGTPGHEEGTVRHIEQWESAPRHGIRQTNNNDCGVAIVVHSFYSLANMPTPRTIDWILWRRITAVLVESDLDTSDSKPIFLDIIRTVHRAQMGIGQEFQVIVRPSHFMASLIPPAGTGDLASPFSMGIHDVEAVLEHGRQWFAELESNRDAAKDRLWDSLQLTKRTLNDARRILANLIESSKKAMPAPAVTDQADNTIDRLQGILDAGVDSVTQQMLLDRAKHVHWTNKPAIVPNNSGMVTANTANNFTASNVFVVNGPTKIECFTVNNHYSGGRDGGCGDLLKTPEAGHAKPHPIRHVLESKVFCIGMGEQTHVNPRASNAPKAVAIIKPLVSHLPEIIVMAESSGSAVIALKDTAREDMSVMAETGKLEIVAKTLRERQRVSHERWSGDVWERKETA</sequence>
<dbReference type="STRING" id="1173701.A0A066WWQ8"/>
<keyword evidence="3" id="KW-1185">Reference proteome</keyword>
<feature type="compositionally biased region" description="Basic and acidic residues" evidence="1">
    <location>
        <begin position="371"/>
        <end position="382"/>
    </location>
</feature>
<dbReference type="InterPro" id="IPR038765">
    <property type="entry name" value="Papain-like_cys_pep_sf"/>
</dbReference>